<dbReference type="Proteomes" id="UP001218231">
    <property type="component" value="Chromosome"/>
</dbReference>
<reference evidence="3 4" key="1">
    <citation type="submission" date="2023-02" db="EMBL/GenBank/DDBJ databases">
        <title>Genome sequence of Novosphingobium humi KACC 19094.</title>
        <authorList>
            <person name="Kim S."/>
            <person name="Heo J."/>
            <person name="Kwon S.-W."/>
        </authorList>
    </citation>
    <scope>NUCLEOTIDE SEQUENCE [LARGE SCALE GENOMIC DNA]</scope>
    <source>
        <strain evidence="3 4">KACC 19094</strain>
    </source>
</reference>
<name>A0ABY7U068_9SPHN</name>
<evidence type="ECO:0000256" key="1">
    <source>
        <dbReference type="ARBA" id="ARBA00010832"/>
    </source>
</evidence>
<gene>
    <name evidence="3" type="ORF">PQ457_06145</name>
</gene>
<protein>
    <submittedName>
        <fullName evidence="3">Hydrogenase expression/formation protein</fullName>
    </submittedName>
</protein>
<evidence type="ECO:0000313" key="3">
    <source>
        <dbReference type="EMBL" id="WCT78540.1"/>
    </source>
</evidence>
<accession>A0ABY7U068</accession>
<dbReference type="Pfam" id="PF04809">
    <property type="entry name" value="HupH_C"/>
    <property type="match status" value="2"/>
</dbReference>
<feature type="domain" description="HupH hydrogenase expression protein C-terminal" evidence="2">
    <location>
        <begin position="62"/>
        <end position="125"/>
    </location>
</feature>
<dbReference type="InterPro" id="IPR006894">
    <property type="entry name" value="HupH_Hydgase_express_prot_C"/>
</dbReference>
<dbReference type="EMBL" id="CP117417">
    <property type="protein sequence ID" value="WCT78540.1"/>
    <property type="molecule type" value="Genomic_DNA"/>
</dbReference>
<dbReference type="Gene3D" id="3.30.1370.140">
    <property type="entry name" value="HupH hydrogenase expression protein, C-terminal domain"/>
    <property type="match status" value="2"/>
</dbReference>
<sequence>MMNPEIETLLSALVGPGSQPDGPDDAKLDYMIMPEEMRVFSMASIPADAADHAAGVAAGEAILAALNRVAAGGPEESVDLAHLAPADLAFVDQLLGEGEVSVVLGDSYQAQESVLAGVWRVRQTGERRGDRVDIGAFPAGFIAAAFGRAQGEVTIPEKTFDGLFNAPALIAEINAHIPGTATRTDPHVINLSLLPHTEGDLLFLEEALGKGDLIILSRGYGNCRIRSTGTRHNWWVRYFNSQDTLILNTIEISTLPAVAQAAPEDIADSAERLAEIMDTYR</sequence>
<dbReference type="InterPro" id="IPR038527">
    <property type="entry name" value="HupH_C_sf"/>
</dbReference>
<evidence type="ECO:0000259" key="2">
    <source>
        <dbReference type="Pfam" id="PF04809"/>
    </source>
</evidence>
<feature type="domain" description="HupH hydrogenase expression protein C-terminal" evidence="2">
    <location>
        <begin position="163"/>
        <end position="279"/>
    </location>
</feature>
<dbReference type="RefSeq" id="WP_273618852.1">
    <property type="nucleotide sequence ID" value="NZ_CP117417.1"/>
</dbReference>
<organism evidence="3 4">
    <name type="scientific">Novosphingobium humi</name>
    <dbReference type="NCBI Taxonomy" id="2282397"/>
    <lineage>
        <taxon>Bacteria</taxon>
        <taxon>Pseudomonadati</taxon>
        <taxon>Pseudomonadota</taxon>
        <taxon>Alphaproteobacteria</taxon>
        <taxon>Sphingomonadales</taxon>
        <taxon>Sphingomonadaceae</taxon>
        <taxon>Novosphingobium</taxon>
    </lineage>
</organism>
<proteinExistence type="inferred from homology"/>
<comment type="similarity">
    <text evidence="1">Belongs to the HupH/HyaF family.</text>
</comment>
<evidence type="ECO:0000313" key="4">
    <source>
        <dbReference type="Proteomes" id="UP001218231"/>
    </source>
</evidence>
<keyword evidence="4" id="KW-1185">Reference proteome</keyword>